<dbReference type="Proteomes" id="UP000070404">
    <property type="component" value="Unassembled WGS sequence"/>
</dbReference>
<dbReference type="EMBL" id="LHYF01000028">
    <property type="protein sequence ID" value="KXB06692.1"/>
    <property type="molecule type" value="Genomic_DNA"/>
</dbReference>
<keyword evidence="2" id="KW-1185">Reference proteome</keyword>
<sequence>MFDKAEKELQEKERKLVDVDIGDIDEALFSLFERIELDLESSPPVLRNVTVNYEEEVESEKELVEKVKNLLREVDLTARLEGGDVSKEEAEKVLEPYRREMEARLEDLAREAWKEERGKSVFAVHP</sequence>
<gene>
    <name evidence="1" type="ORF">AKJ52_01795</name>
</gene>
<name>A0A133VJS3_9EURY</name>
<proteinExistence type="predicted"/>
<reference evidence="1 2" key="1">
    <citation type="journal article" date="2016" name="Sci. Rep.">
        <title>Metabolic traits of an uncultured archaeal lineage -MSBL1- from brine pools of the Red Sea.</title>
        <authorList>
            <person name="Mwirichia R."/>
            <person name="Alam I."/>
            <person name="Rashid M."/>
            <person name="Vinu M."/>
            <person name="Ba-Alawi W."/>
            <person name="Anthony Kamau A."/>
            <person name="Kamanda Ngugi D."/>
            <person name="Goker M."/>
            <person name="Klenk H.P."/>
            <person name="Bajic V."/>
            <person name="Stingl U."/>
        </authorList>
    </citation>
    <scope>NUCLEOTIDE SEQUENCE [LARGE SCALE GENOMIC DNA]</scope>
    <source>
        <strain evidence="1">SCGC-AAA382C18</strain>
    </source>
</reference>
<comment type="caution">
    <text evidence="1">The sequence shown here is derived from an EMBL/GenBank/DDBJ whole genome shotgun (WGS) entry which is preliminary data.</text>
</comment>
<evidence type="ECO:0000313" key="1">
    <source>
        <dbReference type="EMBL" id="KXB06692.1"/>
    </source>
</evidence>
<dbReference type="AlphaFoldDB" id="A0A133VJS3"/>
<organism evidence="1 2">
    <name type="scientific">candidate division MSBL1 archaeon SCGC-AAA382C18</name>
    <dbReference type="NCBI Taxonomy" id="1698281"/>
    <lineage>
        <taxon>Archaea</taxon>
        <taxon>Methanobacteriati</taxon>
        <taxon>Methanobacteriota</taxon>
        <taxon>candidate division MSBL1</taxon>
    </lineage>
</organism>
<evidence type="ECO:0000313" key="2">
    <source>
        <dbReference type="Proteomes" id="UP000070404"/>
    </source>
</evidence>
<accession>A0A133VJS3</accession>
<protein>
    <submittedName>
        <fullName evidence="1">Uncharacterized protein</fullName>
    </submittedName>
</protein>